<dbReference type="EMBL" id="LFOD01000024">
    <property type="protein sequence ID" value="KMV16105.1"/>
    <property type="molecule type" value="Genomic_DNA"/>
</dbReference>
<organism evidence="3 4">
    <name type="scientific">Mycolicibacterium conceptionense</name>
    <dbReference type="NCBI Taxonomy" id="451644"/>
    <lineage>
        <taxon>Bacteria</taxon>
        <taxon>Bacillati</taxon>
        <taxon>Actinomycetota</taxon>
        <taxon>Actinomycetes</taxon>
        <taxon>Mycobacteriales</taxon>
        <taxon>Mycobacteriaceae</taxon>
        <taxon>Mycolicibacterium</taxon>
    </lineage>
</organism>
<proteinExistence type="predicted"/>
<evidence type="ECO:0000256" key="2">
    <source>
        <dbReference type="SAM" id="SignalP"/>
    </source>
</evidence>
<name>A0A0J8U6N2_9MYCO</name>
<keyword evidence="2" id="KW-0732">Signal</keyword>
<comment type="caution">
    <text evidence="3">The sequence shown here is derived from an EMBL/GenBank/DDBJ whole genome shotgun (WGS) entry which is preliminary data.</text>
</comment>
<dbReference type="Proteomes" id="UP000037594">
    <property type="component" value="Unassembled WGS sequence"/>
</dbReference>
<dbReference type="PATRIC" id="fig|451644.5.peg.4591"/>
<feature type="region of interest" description="Disordered" evidence="1">
    <location>
        <begin position="118"/>
        <end position="143"/>
    </location>
</feature>
<feature type="compositionally biased region" description="Polar residues" evidence="1">
    <location>
        <begin position="118"/>
        <end position="132"/>
    </location>
</feature>
<feature type="region of interest" description="Disordered" evidence="1">
    <location>
        <begin position="31"/>
        <end position="53"/>
    </location>
</feature>
<sequence length="143" mass="14322">MSIRHAAAAVGIAAAIAGLGGTAIYAATDTHSPGFPGPPPGMGGPRDRPDPATVHGEAVVLDAHGAFTTTLTQTGTIIQLTATSVTVRSNDGYVQDYTVPASADVPFGVGDQVTVRASRTGAASTDRPTVTSLGEAPHPRPLP</sequence>
<evidence type="ECO:0000313" key="4">
    <source>
        <dbReference type="Proteomes" id="UP000037594"/>
    </source>
</evidence>
<dbReference type="AlphaFoldDB" id="A0A0J8U6N2"/>
<dbReference type="OrthoDB" id="3401874at2"/>
<dbReference type="RefSeq" id="WP_043368369.1">
    <property type="nucleotide sequence ID" value="NZ_AGSZ01000251.1"/>
</dbReference>
<feature type="chain" id="PRO_5030008931" description="DUF5666 domain-containing protein" evidence="2">
    <location>
        <begin position="27"/>
        <end position="143"/>
    </location>
</feature>
<evidence type="ECO:0000256" key="1">
    <source>
        <dbReference type="SAM" id="MobiDB-lite"/>
    </source>
</evidence>
<evidence type="ECO:0008006" key="5">
    <source>
        <dbReference type="Google" id="ProtNLM"/>
    </source>
</evidence>
<reference evidence="3 4" key="1">
    <citation type="submission" date="2015-06" db="EMBL/GenBank/DDBJ databases">
        <title>Genome sequence of Mycobacterium conceptionense strain MLE.</title>
        <authorList>
            <person name="Greninger A.L."/>
            <person name="Cunningham G."/>
            <person name="Chiu C.Y."/>
            <person name="Miller S."/>
        </authorList>
    </citation>
    <scope>NUCLEOTIDE SEQUENCE [LARGE SCALE GENOMIC DNA]</scope>
    <source>
        <strain evidence="3 4">MLE</strain>
    </source>
</reference>
<feature type="signal peptide" evidence="2">
    <location>
        <begin position="1"/>
        <end position="26"/>
    </location>
</feature>
<protein>
    <recommendedName>
        <fullName evidence="5">DUF5666 domain-containing protein</fullName>
    </recommendedName>
</protein>
<accession>A0A0J8U6N2</accession>
<gene>
    <name evidence="3" type="ORF">ACT17_22230</name>
</gene>
<evidence type="ECO:0000313" key="3">
    <source>
        <dbReference type="EMBL" id="KMV16105.1"/>
    </source>
</evidence>